<dbReference type="EMBL" id="CAOQHR010000002">
    <property type="protein sequence ID" value="CAI6326821.1"/>
    <property type="molecule type" value="Genomic_DNA"/>
</dbReference>
<dbReference type="AlphaFoldDB" id="A0A9W4U9U8"/>
<gene>
    <name evidence="1" type="ORF">PDIGIT_LOCUS3857</name>
</gene>
<keyword evidence="2" id="KW-1185">Reference proteome</keyword>
<dbReference type="Proteomes" id="UP001152607">
    <property type="component" value="Unassembled WGS sequence"/>
</dbReference>
<organism evidence="1 2">
    <name type="scientific">Periconia digitata</name>
    <dbReference type="NCBI Taxonomy" id="1303443"/>
    <lineage>
        <taxon>Eukaryota</taxon>
        <taxon>Fungi</taxon>
        <taxon>Dikarya</taxon>
        <taxon>Ascomycota</taxon>
        <taxon>Pezizomycotina</taxon>
        <taxon>Dothideomycetes</taxon>
        <taxon>Pleosporomycetidae</taxon>
        <taxon>Pleosporales</taxon>
        <taxon>Massarineae</taxon>
        <taxon>Periconiaceae</taxon>
        <taxon>Periconia</taxon>
    </lineage>
</organism>
<accession>A0A9W4U9U8</accession>
<evidence type="ECO:0000313" key="1">
    <source>
        <dbReference type="EMBL" id="CAI6326821.1"/>
    </source>
</evidence>
<name>A0A9W4U9U8_9PLEO</name>
<proteinExistence type="predicted"/>
<sequence>MSVTLYSLHVPTMSRHYLCICMTATSKTEKAICYHAGQSCVYGVTLIYFPPPTFDKISPAPQQSPRNASM</sequence>
<comment type="caution">
    <text evidence="1">The sequence shown here is derived from an EMBL/GenBank/DDBJ whole genome shotgun (WGS) entry which is preliminary data.</text>
</comment>
<reference evidence="1" key="1">
    <citation type="submission" date="2023-01" db="EMBL/GenBank/DDBJ databases">
        <authorList>
            <person name="Van Ghelder C."/>
            <person name="Rancurel C."/>
        </authorList>
    </citation>
    <scope>NUCLEOTIDE SEQUENCE</scope>
    <source>
        <strain evidence="1">CNCM I-4278</strain>
    </source>
</reference>
<evidence type="ECO:0000313" key="2">
    <source>
        <dbReference type="Proteomes" id="UP001152607"/>
    </source>
</evidence>
<protein>
    <submittedName>
        <fullName evidence="1">Uncharacterized protein</fullName>
    </submittedName>
</protein>